<keyword evidence="2" id="KW-0663">Pyridoxal phosphate</keyword>
<dbReference type="GO" id="GO:0003677">
    <property type="term" value="F:DNA binding"/>
    <property type="evidence" value="ECO:0007669"/>
    <property type="project" value="UniProtKB-KW"/>
</dbReference>
<dbReference type="PANTHER" id="PTHR46577:SF1">
    <property type="entry name" value="HTH-TYPE TRANSCRIPTIONAL REGULATORY PROTEIN GABR"/>
    <property type="match status" value="1"/>
</dbReference>
<evidence type="ECO:0000256" key="5">
    <source>
        <dbReference type="ARBA" id="ARBA00023163"/>
    </source>
</evidence>
<dbReference type="EMBL" id="JAAEEH010000025">
    <property type="protein sequence ID" value="NDL67981.1"/>
    <property type="molecule type" value="Genomic_DNA"/>
</dbReference>
<dbReference type="GO" id="GO:0030170">
    <property type="term" value="F:pyridoxal phosphate binding"/>
    <property type="evidence" value="ECO:0007669"/>
    <property type="project" value="InterPro"/>
</dbReference>
<keyword evidence="3" id="KW-0805">Transcription regulation</keyword>
<dbReference type="InterPro" id="IPR036388">
    <property type="entry name" value="WH-like_DNA-bd_sf"/>
</dbReference>
<name>A0A7X5KMH0_9FIRM</name>
<dbReference type="InterPro" id="IPR004839">
    <property type="entry name" value="Aminotransferase_I/II_large"/>
</dbReference>
<keyword evidence="5" id="KW-0804">Transcription</keyword>
<dbReference type="PANTHER" id="PTHR46577">
    <property type="entry name" value="HTH-TYPE TRANSCRIPTIONAL REGULATORY PROTEIN GABR"/>
    <property type="match status" value="1"/>
</dbReference>
<organism evidence="7 8">
    <name type="scientific">Anaerotalea alkaliphila</name>
    <dbReference type="NCBI Taxonomy" id="2662126"/>
    <lineage>
        <taxon>Bacteria</taxon>
        <taxon>Bacillati</taxon>
        <taxon>Bacillota</taxon>
        <taxon>Clostridia</taxon>
        <taxon>Eubacteriales</taxon>
        <taxon>Anaerotalea</taxon>
    </lineage>
</organism>
<evidence type="ECO:0000256" key="2">
    <source>
        <dbReference type="ARBA" id="ARBA00022898"/>
    </source>
</evidence>
<evidence type="ECO:0000313" key="8">
    <source>
        <dbReference type="Proteomes" id="UP000461585"/>
    </source>
</evidence>
<dbReference type="PROSITE" id="PS50949">
    <property type="entry name" value="HTH_GNTR"/>
    <property type="match status" value="1"/>
</dbReference>
<evidence type="ECO:0000313" key="7">
    <source>
        <dbReference type="EMBL" id="NDL67981.1"/>
    </source>
</evidence>
<dbReference type="InterPro" id="IPR000524">
    <property type="entry name" value="Tscrpt_reg_HTH_GntR"/>
</dbReference>
<dbReference type="RefSeq" id="WP_162370707.1">
    <property type="nucleotide sequence ID" value="NZ_JAAEEH010000025.1"/>
</dbReference>
<dbReference type="CDD" id="cd07377">
    <property type="entry name" value="WHTH_GntR"/>
    <property type="match status" value="1"/>
</dbReference>
<evidence type="ECO:0000259" key="6">
    <source>
        <dbReference type="PROSITE" id="PS50949"/>
    </source>
</evidence>
<dbReference type="SUPFAM" id="SSF46785">
    <property type="entry name" value="Winged helix' DNA-binding domain"/>
    <property type="match status" value="1"/>
</dbReference>
<dbReference type="GO" id="GO:0008483">
    <property type="term" value="F:transaminase activity"/>
    <property type="evidence" value="ECO:0007669"/>
    <property type="project" value="UniProtKB-KW"/>
</dbReference>
<keyword evidence="7" id="KW-0032">Aminotransferase</keyword>
<dbReference type="InterPro" id="IPR015421">
    <property type="entry name" value="PyrdxlP-dep_Trfase_major"/>
</dbReference>
<evidence type="ECO:0000256" key="3">
    <source>
        <dbReference type="ARBA" id="ARBA00023015"/>
    </source>
</evidence>
<proteinExistence type="inferred from homology"/>
<protein>
    <submittedName>
        <fullName evidence="7">PLP-dependent aminotransferase family protein</fullName>
    </submittedName>
</protein>
<dbReference type="CDD" id="cd00609">
    <property type="entry name" value="AAT_like"/>
    <property type="match status" value="1"/>
</dbReference>
<dbReference type="Gene3D" id="1.10.10.10">
    <property type="entry name" value="Winged helix-like DNA-binding domain superfamily/Winged helix DNA-binding domain"/>
    <property type="match status" value="1"/>
</dbReference>
<comment type="caution">
    <text evidence="7">The sequence shown here is derived from an EMBL/GenBank/DDBJ whole genome shotgun (WGS) entry which is preliminary data.</text>
</comment>
<evidence type="ECO:0000256" key="1">
    <source>
        <dbReference type="ARBA" id="ARBA00005384"/>
    </source>
</evidence>
<dbReference type="Gene3D" id="3.40.640.10">
    <property type="entry name" value="Type I PLP-dependent aspartate aminotransferase-like (Major domain)"/>
    <property type="match status" value="1"/>
</dbReference>
<sequence length="478" mass="53565">MDMEPLLDAAIPSGGPKYLLLYETIRQEILSGKRAEHTRLPSIRETVRALGVSKTTVENAYNQLLMEGYIYSMPQKGYFASPMELDFAGQGNVAAKAATVPPPTGNMPAVLYDFQTEHLEEEGFNFDHWKKHMNLVLNYQSRALLRYGDPLGEESLKREVAQYLKRTRGIDADQNLMVVGAGVEPLLQNLAYLFGKKGFGSLAIEDPGFNRAKLSFETAGFELIPIPMGEGGLDVDLLVGTRSRLCYISPSHQFPTGRVMPVSLRRRLLRWAEDVDGYLIEDDYNTELRYTGRPIPALKGLDTQERVIYLGSFSTVLAPAFRLSFILLPPGLMEDFRECNGKKAQTASTLEQLTLASFMASGDYERLVRRVRKFFSKKQERLIRLLETHLEGEVEILESDGGLNLLLQTSAGIDLERLRETCRQKGLAFGTLGDYSLRPGGDTQVMVLGFRGIPEERMEAGIRLLGEVFRRHSAENVV</sequence>
<dbReference type="InterPro" id="IPR015424">
    <property type="entry name" value="PyrdxlP-dep_Trfase"/>
</dbReference>
<reference evidence="7 8" key="1">
    <citation type="submission" date="2020-01" db="EMBL/GenBank/DDBJ databases">
        <title>Anaeroalcalibacter tamaniensis gen. nov., sp. nov., moderately halophilic strictly anaerobic fermenter bacterium from mud volcano of Taman peninsula.</title>
        <authorList>
            <person name="Frolova A."/>
            <person name="Merkel A.Y."/>
            <person name="Slobodkin A.I."/>
        </authorList>
    </citation>
    <scope>NUCLEOTIDE SEQUENCE [LARGE SCALE GENOMIC DNA]</scope>
    <source>
        <strain evidence="7 8">F-3ap</strain>
    </source>
</reference>
<dbReference type="InterPro" id="IPR036390">
    <property type="entry name" value="WH_DNA-bd_sf"/>
</dbReference>
<dbReference type="Pfam" id="PF00155">
    <property type="entry name" value="Aminotran_1_2"/>
    <property type="match status" value="1"/>
</dbReference>
<dbReference type="SUPFAM" id="SSF53383">
    <property type="entry name" value="PLP-dependent transferases"/>
    <property type="match status" value="1"/>
</dbReference>
<keyword evidence="8" id="KW-1185">Reference proteome</keyword>
<gene>
    <name evidence="7" type="ORF">GXN74_09540</name>
</gene>
<evidence type="ECO:0000256" key="4">
    <source>
        <dbReference type="ARBA" id="ARBA00023125"/>
    </source>
</evidence>
<accession>A0A7X5KMH0</accession>
<dbReference type="Proteomes" id="UP000461585">
    <property type="component" value="Unassembled WGS sequence"/>
</dbReference>
<keyword evidence="4" id="KW-0238">DNA-binding</keyword>
<keyword evidence="7" id="KW-0808">Transferase</keyword>
<dbReference type="InterPro" id="IPR051446">
    <property type="entry name" value="HTH_trans_reg/aminotransferase"/>
</dbReference>
<comment type="similarity">
    <text evidence="1">In the C-terminal section; belongs to the class-I pyridoxal-phosphate-dependent aminotransferase family.</text>
</comment>
<dbReference type="GO" id="GO:0003700">
    <property type="term" value="F:DNA-binding transcription factor activity"/>
    <property type="evidence" value="ECO:0007669"/>
    <property type="project" value="InterPro"/>
</dbReference>
<dbReference type="SMART" id="SM00345">
    <property type="entry name" value="HTH_GNTR"/>
    <property type="match status" value="1"/>
</dbReference>
<feature type="domain" description="HTH gntR-type" evidence="6">
    <location>
        <begin position="15"/>
        <end position="83"/>
    </location>
</feature>
<dbReference type="AlphaFoldDB" id="A0A7X5KMH0"/>
<dbReference type="Pfam" id="PF00392">
    <property type="entry name" value="GntR"/>
    <property type="match status" value="1"/>
</dbReference>